<proteinExistence type="predicted"/>
<gene>
    <name evidence="2" type="ORF">DQG23_16080</name>
</gene>
<accession>A0A329MME2</accession>
<dbReference type="AlphaFoldDB" id="A0A329MME2"/>
<feature type="transmembrane region" description="Helical" evidence="1">
    <location>
        <begin position="7"/>
        <end position="24"/>
    </location>
</feature>
<feature type="transmembrane region" description="Helical" evidence="1">
    <location>
        <begin position="30"/>
        <end position="46"/>
    </location>
</feature>
<sequence>MKRKPVYPIFLLLFIFVSLIGLAIWQQSAYLLYAASAIPFIIVPFLPDMSSIQKLKASAKNNDVQIYKLATIEGAPANHLIVQFQPGIVNWNRKMLYINLKNIPTVSKDLFAPDSASVPVLTFDLELNKRKPDLIGIRLQNIKERTSSFSFTTDEITRFVVRLDDLTEHAAPSLPISAPHTTGNRMQA</sequence>
<keyword evidence="1" id="KW-0472">Membrane</keyword>
<keyword evidence="1" id="KW-1133">Transmembrane helix</keyword>
<comment type="caution">
    <text evidence="2">The sequence shown here is derived from an EMBL/GenBank/DDBJ whole genome shotgun (WGS) entry which is preliminary data.</text>
</comment>
<evidence type="ECO:0000256" key="1">
    <source>
        <dbReference type="SAM" id="Phobius"/>
    </source>
</evidence>
<evidence type="ECO:0000313" key="2">
    <source>
        <dbReference type="EMBL" id="RAV20476.1"/>
    </source>
</evidence>
<evidence type="ECO:0000313" key="3">
    <source>
        <dbReference type="Proteomes" id="UP000250369"/>
    </source>
</evidence>
<organism evidence="2 3">
    <name type="scientific">Paenibacillus contaminans</name>
    <dbReference type="NCBI Taxonomy" id="450362"/>
    <lineage>
        <taxon>Bacteria</taxon>
        <taxon>Bacillati</taxon>
        <taxon>Bacillota</taxon>
        <taxon>Bacilli</taxon>
        <taxon>Bacillales</taxon>
        <taxon>Paenibacillaceae</taxon>
        <taxon>Paenibacillus</taxon>
    </lineage>
</organism>
<dbReference type="RefSeq" id="WP_113031873.1">
    <property type="nucleotide sequence ID" value="NZ_QMFB01000008.1"/>
</dbReference>
<reference evidence="2 3" key="1">
    <citation type="journal article" date="2009" name="Int. J. Syst. Evol. Microbiol.">
        <title>Paenibacillus contaminans sp. nov., isolated from a contaminated laboratory plate.</title>
        <authorList>
            <person name="Chou J.H."/>
            <person name="Lee J.H."/>
            <person name="Lin M.C."/>
            <person name="Chang P.S."/>
            <person name="Arun A.B."/>
            <person name="Young C.C."/>
            <person name="Chen W.M."/>
        </authorList>
    </citation>
    <scope>NUCLEOTIDE SEQUENCE [LARGE SCALE GENOMIC DNA]</scope>
    <source>
        <strain evidence="2 3">CKOBP-6</strain>
    </source>
</reference>
<name>A0A329MME2_9BACL</name>
<dbReference type="OrthoDB" id="2589792at2"/>
<keyword evidence="3" id="KW-1185">Reference proteome</keyword>
<protein>
    <submittedName>
        <fullName evidence="2">Uncharacterized protein</fullName>
    </submittedName>
</protein>
<dbReference type="Proteomes" id="UP000250369">
    <property type="component" value="Unassembled WGS sequence"/>
</dbReference>
<keyword evidence="1" id="KW-0812">Transmembrane</keyword>
<dbReference type="EMBL" id="QMFB01000008">
    <property type="protein sequence ID" value="RAV20476.1"/>
    <property type="molecule type" value="Genomic_DNA"/>
</dbReference>